<dbReference type="AlphaFoldDB" id="A0A2N8Z9C6"/>
<evidence type="ECO:0000313" key="1">
    <source>
        <dbReference type="EMBL" id="SON48518.1"/>
    </source>
</evidence>
<name>A0A2N8Z9C6_9VIBR</name>
<dbReference type="KEGG" id="vta:A0539"/>
<organism evidence="1 2">
    <name type="scientific">Vibrio tapetis subsp. tapetis</name>
    <dbReference type="NCBI Taxonomy" id="1671868"/>
    <lineage>
        <taxon>Bacteria</taxon>
        <taxon>Pseudomonadati</taxon>
        <taxon>Pseudomonadota</taxon>
        <taxon>Gammaproteobacteria</taxon>
        <taxon>Vibrionales</taxon>
        <taxon>Vibrionaceae</taxon>
        <taxon>Vibrio</taxon>
    </lineage>
</organism>
<keyword evidence="2" id="KW-1185">Reference proteome</keyword>
<proteinExistence type="predicted"/>
<dbReference type="RefSeq" id="WP_102521357.1">
    <property type="nucleotide sequence ID" value="NZ_LT960611.1"/>
</dbReference>
<sequence length="80" mass="9160">MEWMFVAFTLTGVAILFTMQRLAKNKQFRPHLKVVEPERIEPIVLPDAYKVNDNLSQNGSTIRVVACESRLSRKLSGKLK</sequence>
<reference evidence="1 2" key="1">
    <citation type="submission" date="2017-10" db="EMBL/GenBank/DDBJ databases">
        <authorList>
            <person name="Banno H."/>
            <person name="Chua N.-H."/>
        </authorList>
    </citation>
    <scope>NUCLEOTIDE SEQUENCE [LARGE SCALE GENOMIC DNA]</scope>
    <source>
        <strain evidence="1">Vibrio tapetis CECT4600</strain>
    </source>
</reference>
<accession>A0A2N8Z9C6</accession>
<dbReference type="EMBL" id="LT960611">
    <property type="protein sequence ID" value="SON48518.1"/>
    <property type="molecule type" value="Genomic_DNA"/>
</dbReference>
<dbReference type="Proteomes" id="UP000235828">
    <property type="component" value="Chromosome A"/>
</dbReference>
<protein>
    <submittedName>
        <fullName evidence="1">Uncharacterized protein</fullName>
    </submittedName>
</protein>
<evidence type="ECO:0000313" key="2">
    <source>
        <dbReference type="Proteomes" id="UP000235828"/>
    </source>
</evidence>
<gene>
    <name evidence="1" type="ORF">VTAP4600_A0539</name>
</gene>